<dbReference type="GO" id="GO:0016020">
    <property type="term" value="C:membrane"/>
    <property type="evidence" value="ECO:0007669"/>
    <property type="project" value="UniProtKB-SubCell"/>
</dbReference>
<organism evidence="10 11">
    <name type="scientific">Trichogramma brassicae</name>
    <dbReference type="NCBI Taxonomy" id="86971"/>
    <lineage>
        <taxon>Eukaryota</taxon>
        <taxon>Metazoa</taxon>
        <taxon>Ecdysozoa</taxon>
        <taxon>Arthropoda</taxon>
        <taxon>Hexapoda</taxon>
        <taxon>Insecta</taxon>
        <taxon>Pterygota</taxon>
        <taxon>Neoptera</taxon>
        <taxon>Endopterygota</taxon>
        <taxon>Hymenoptera</taxon>
        <taxon>Apocrita</taxon>
        <taxon>Proctotrupomorpha</taxon>
        <taxon>Chalcidoidea</taxon>
        <taxon>Trichogrammatidae</taxon>
        <taxon>Trichogramma</taxon>
    </lineage>
</organism>
<keyword evidence="4" id="KW-0552">Olfaction</keyword>
<gene>
    <name evidence="10" type="ORF">TBRA_LOCUS2590</name>
</gene>
<keyword evidence="11" id="KW-1185">Reference proteome</keyword>
<dbReference type="OrthoDB" id="7548151at2759"/>
<dbReference type="GO" id="GO:0005549">
    <property type="term" value="F:odorant binding"/>
    <property type="evidence" value="ECO:0007669"/>
    <property type="project" value="InterPro"/>
</dbReference>
<keyword evidence="6" id="KW-0472">Membrane</keyword>
<evidence type="ECO:0000256" key="1">
    <source>
        <dbReference type="ARBA" id="ARBA00004141"/>
    </source>
</evidence>
<keyword evidence="7" id="KW-0675">Receptor</keyword>
<feature type="compositionally biased region" description="Basic and acidic residues" evidence="9">
    <location>
        <begin position="24"/>
        <end position="33"/>
    </location>
</feature>
<keyword evidence="2" id="KW-0716">Sensory transduction</keyword>
<dbReference type="InterPro" id="IPR004117">
    <property type="entry name" value="7tm6_olfct_rcpt"/>
</dbReference>
<dbReference type="AlphaFoldDB" id="A0A6H5I240"/>
<feature type="region of interest" description="Disordered" evidence="9">
    <location>
        <begin position="24"/>
        <end position="52"/>
    </location>
</feature>
<evidence type="ECO:0000256" key="9">
    <source>
        <dbReference type="SAM" id="MobiDB-lite"/>
    </source>
</evidence>
<dbReference type="GO" id="GO:0004984">
    <property type="term" value="F:olfactory receptor activity"/>
    <property type="evidence" value="ECO:0007669"/>
    <property type="project" value="InterPro"/>
</dbReference>
<accession>A0A6H5I240</accession>
<keyword evidence="3" id="KW-0812">Transmembrane</keyword>
<evidence type="ECO:0000256" key="7">
    <source>
        <dbReference type="ARBA" id="ARBA00023170"/>
    </source>
</evidence>
<evidence type="ECO:0000256" key="5">
    <source>
        <dbReference type="ARBA" id="ARBA00022989"/>
    </source>
</evidence>
<proteinExistence type="predicted"/>
<evidence type="ECO:0000256" key="6">
    <source>
        <dbReference type="ARBA" id="ARBA00023136"/>
    </source>
</evidence>
<sequence length="365" mass="41786">MSLVLRLSSCCCCYIQGEREREREREGGKESCKEKRRTKEGKGHTAGVPTAQGMREREYTRAMPLSLDARFRGDKWANAPISTLDVRGRTCHPRDIFNPTGYVRVKITKKQIVYQETPVLDENNGKDQNSFAAATAPHTTCTCSSNFSSLLYYHYCCCCCCCTRTSFSHSSLMQYFWDSRRWRRRCSKGFLSPISRASTKARFFLVDPGDLLPCPTCAIATTTCFSANLRAFVYFFFYRASVCVSRSHVYNSRWYLFSGKERRLIQLMILRTAKPCTLTAGPTISMNYKTFATIYIKSYTPSGGRGSNLLFTIALENKRIFCATLSPSYRSASEILCAEREPSYSWLKEDSTMPRWWRGPDPWPP</sequence>
<dbReference type="GO" id="GO:0007165">
    <property type="term" value="P:signal transduction"/>
    <property type="evidence" value="ECO:0007669"/>
    <property type="project" value="UniProtKB-KW"/>
</dbReference>
<evidence type="ECO:0000313" key="11">
    <source>
        <dbReference type="Proteomes" id="UP000479190"/>
    </source>
</evidence>
<evidence type="ECO:0000313" key="10">
    <source>
        <dbReference type="EMBL" id="CAB0030592.1"/>
    </source>
</evidence>
<evidence type="ECO:0000256" key="8">
    <source>
        <dbReference type="ARBA" id="ARBA00023224"/>
    </source>
</evidence>
<reference evidence="10 11" key="1">
    <citation type="submission" date="2020-02" db="EMBL/GenBank/DDBJ databases">
        <authorList>
            <person name="Ferguson B K."/>
        </authorList>
    </citation>
    <scope>NUCLEOTIDE SEQUENCE [LARGE SCALE GENOMIC DNA]</scope>
</reference>
<protein>
    <submittedName>
        <fullName evidence="10">Uncharacterized protein</fullName>
    </submittedName>
</protein>
<dbReference type="Pfam" id="PF02949">
    <property type="entry name" value="7tm_6"/>
    <property type="match status" value="1"/>
</dbReference>
<dbReference type="Proteomes" id="UP000479190">
    <property type="component" value="Unassembled WGS sequence"/>
</dbReference>
<keyword evidence="5" id="KW-1133">Transmembrane helix</keyword>
<name>A0A6H5I240_9HYME</name>
<evidence type="ECO:0000256" key="3">
    <source>
        <dbReference type="ARBA" id="ARBA00022692"/>
    </source>
</evidence>
<dbReference type="EMBL" id="CADCXV010000502">
    <property type="protein sequence ID" value="CAB0030592.1"/>
    <property type="molecule type" value="Genomic_DNA"/>
</dbReference>
<comment type="subcellular location">
    <subcellularLocation>
        <location evidence="1">Membrane</location>
        <topology evidence="1">Multi-pass membrane protein</topology>
    </subcellularLocation>
</comment>
<evidence type="ECO:0000256" key="2">
    <source>
        <dbReference type="ARBA" id="ARBA00022606"/>
    </source>
</evidence>
<evidence type="ECO:0000256" key="4">
    <source>
        <dbReference type="ARBA" id="ARBA00022725"/>
    </source>
</evidence>
<keyword evidence="8" id="KW-0807">Transducer</keyword>